<proteinExistence type="predicted"/>
<dbReference type="OrthoDB" id="2659690at2"/>
<comment type="caution">
    <text evidence="1">The sequence shown here is derived from an EMBL/GenBank/DDBJ whole genome shotgun (WGS) entry which is preliminary data.</text>
</comment>
<dbReference type="EMBL" id="LILB01000008">
    <property type="protein sequence ID" value="KOO47800.1"/>
    <property type="molecule type" value="Genomic_DNA"/>
</dbReference>
<dbReference type="GeneID" id="301138260"/>
<keyword evidence="2" id="KW-1185">Reference proteome</keyword>
<sequence length="69" mass="8274">MKFKYFNDTKRDVSIHPATYEYGCKSDKEVIRPLEIFTFHLPENTYPWVKMWDYGEEGLSILVIPEKND</sequence>
<dbReference type="STRING" id="263475.AMD00_19375"/>
<dbReference type="Proteomes" id="UP000036867">
    <property type="component" value="Unassembled WGS sequence"/>
</dbReference>
<accession>A0A0M0L9N4</accession>
<reference evidence="2" key="1">
    <citation type="submission" date="2015-08" db="EMBL/GenBank/DDBJ databases">
        <title>Fjat-10028 dsm 16317.</title>
        <authorList>
            <person name="Liu B."/>
            <person name="Wang J."/>
            <person name="Zhu Y."/>
            <person name="Liu G."/>
            <person name="Chen Q."/>
            <person name="Chen Z."/>
            <person name="Lan J."/>
            <person name="Che J."/>
            <person name="Ge C."/>
            <person name="Shi H."/>
            <person name="Pan Z."/>
            <person name="Liu X."/>
        </authorList>
    </citation>
    <scope>NUCLEOTIDE SEQUENCE [LARGE SCALE GENOMIC DNA]</scope>
    <source>
        <strain evidence="2">DSM 16317</strain>
    </source>
</reference>
<evidence type="ECO:0000313" key="1">
    <source>
        <dbReference type="EMBL" id="KOO47800.1"/>
    </source>
</evidence>
<dbReference type="RefSeq" id="WP_053418673.1">
    <property type="nucleotide sequence ID" value="NZ_LILB01000008.1"/>
</dbReference>
<dbReference type="AlphaFoldDB" id="A0A0M0L9N4"/>
<organism evidence="1 2">
    <name type="scientific">Viridibacillus arvi</name>
    <dbReference type="NCBI Taxonomy" id="263475"/>
    <lineage>
        <taxon>Bacteria</taxon>
        <taxon>Bacillati</taxon>
        <taxon>Bacillota</taxon>
        <taxon>Bacilli</taxon>
        <taxon>Bacillales</taxon>
        <taxon>Caryophanaceae</taxon>
        <taxon>Viridibacillus</taxon>
    </lineage>
</organism>
<evidence type="ECO:0000313" key="2">
    <source>
        <dbReference type="Proteomes" id="UP000036867"/>
    </source>
</evidence>
<gene>
    <name evidence="1" type="ORF">AMD00_19375</name>
</gene>
<protein>
    <submittedName>
        <fullName evidence="1">Uncharacterized protein</fullName>
    </submittedName>
</protein>
<name>A0A0M0L9N4_9BACL</name>